<evidence type="ECO:0000313" key="1">
    <source>
        <dbReference type="EMBL" id="BDZ39176.1"/>
    </source>
</evidence>
<gene>
    <name evidence="1" type="ORF">GCM10025863_17900</name>
</gene>
<keyword evidence="2" id="KW-1185">Reference proteome</keyword>
<dbReference type="RefSeq" id="WP_286299123.1">
    <property type="nucleotide sequence ID" value="NZ_AP027728.1"/>
</dbReference>
<reference evidence="2" key="1">
    <citation type="journal article" date="2019" name="Int. J. Syst. Evol. Microbiol.">
        <title>The Global Catalogue of Microorganisms (GCM) 10K type strain sequencing project: providing services to taxonomists for standard genome sequencing and annotation.</title>
        <authorList>
            <consortium name="The Broad Institute Genomics Platform"/>
            <consortium name="The Broad Institute Genome Sequencing Center for Infectious Disease"/>
            <person name="Wu L."/>
            <person name="Ma J."/>
        </authorList>
    </citation>
    <scope>NUCLEOTIDE SEQUENCE [LARGE SCALE GENOMIC DNA]</scope>
    <source>
        <strain evidence="2">NBRC 106310</strain>
    </source>
</reference>
<dbReference type="InterPro" id="IPR007809">
    <property type="entry name" value="FlgN-like"/>
</dbReference>
<evidence type="ECO:0000313" key="2">
    <source>
        <dbReference type="Proteomes" id="UP001321543"/>
    </source>
</evidence>
<evidence type="ECO:0008006" key="3">
    <source>
        <dbReference type="Google" id="ProtNLM"/>
    </source>
</evidence>
<name>A0ABM8FU17_9MICO</name>
<accession>A0ABM8FU17</accession>
<organism evidence="1 2">
    <name type="scientific">Microbacterium suwonense</name>
    <dbReference type="NCBI Taxonomy" id="683047"/>
    <lineage>
        <taxon>Bacteria</taxon>
        <taxon>Bacillati</taxon>
        <taxon>Actinomycetota</taxon>
        <taxon>Actinomycetes</taxon>
        <taxon>Micrococcales</taxon>
        <taxon>Microbacteriaceae</taxon>
        <taxon>Microbacterium</taxon>
    </lineage>
</organism>
<dbReference type="Proteomes" id="UP001321543">
    <property type="component" value="Chromosome"/>
</dbReference>
<proteinExistence type="predicted"/>
<dbReference type="Pfam" id="PF05130">
    <property type="entry name" value="FlgN"/>
    <property type="match status" value="1"/>
</dbReference>
<dbReference type="EMBL" id="AP027728">
    <property type="protein sequence ID" value="BDZ39176.1"/>
    <property type="molecule type" value="Genomic_DNA"/>
</dbReference>
<protein>
    <recommendedName>
        <fullName evidence="3">FlgN protein</fullName>
    </recommendedName>
</protein>
<sequence length="160" mass="17804">MGANELSMLLWRERELLEMLVFKLEEQELLLAAGRSRWTKFATREIEQVLEGLREAGLARIVEAETVAAEWGAPEGAGIRDLIDTAPTAAWREVLTGHLHALTQLTDEIGRLRDGNTERLRAVMRATQETLAGLGETTGEYTTQGDRARGDSARIIDTEM</sequence>